<dbReference type="EMBL" id="QOUX01000001">
    <property type="protein sequence ID" value="RXJ04306.1"/>
    <property type="molecule type" value="Genomic_DNA"/>
</dbReference>
<accession>A0A4Q0VYQ7</accession>
<protein>
    <submittedName>
        <fullName evidence="2">Hydrolase</fullName>
    </submittedName>
</protein>
<feature type="domain" description="Phospholipase C/D" evidence="1">
    <location>
        <begin position="6"/>
        <end position="84"/>
    </location>
</feature>
<gene>
    <name evidence="2" type="ORF">DS745_02665</name>
</gene>
<organism evidence="2 3">
    <name type="scientific">Anaerobacillus alkaliphilus</name>
    <dbReference type="NCBI Taxonomy" id="1548597"/>
    <lineage>
        <taxon>Bacteria</taxon>
        <taxon>Bacillati</taxon>
        <taxon>Bacillota</taxon>
        <taxon>Bacilli</taxon>
        <taxon>Bacillales</taxon>
        <taxon>Bacillaceae</taxon>
        <taxon>Anaerobacillus</taxon>
    </lineage>
</organism>
<dbReference type="InterPro" id="IPR029002">
    <property type="entry name" value="PLPC/GPLD1"/>
</dbReference>
<dbReference type="GO" id="GO:0016787">
    <property type="term" value="F:hydrolase activity"/>
    <property type="evidence" value="ECO:0007669"/>
    <property type="project" value="UniProtKB-KW"/>
</dbReference>
<comment type="caution">
    <text evidence="2">The sequence shown here is derived from an EMBL/GenBank/DDBJ whole genome shotgun (WGS) entry which is preliminary data.</text>
</comment>
<sequence>MGSRIMHAIIANRIVDILSIDDRTSFLLGSLAPDAVSTKDISHFYIGNLSDYTRGIDFSGFIKKYSEHSNRDYLLGYYTHLIADDIWLTGFYKPWLKNRIEADHSILPSYHQDFKLLNGKLLNYYGSTDQLRNTLNQDGEMIDLDEVKGRDVVAFLPYILGDMEYDVEVIGQGLRIFTLNQIIGYIETSVERGVFCIQQLRSGNDEF</sequence>
<dbReference type="Proteomes" id="UP000290649">
    <property type="component" value="Unassembled WGS sequence"/>
</dbReference>
<dbReference type="AlphaFoldDB" id="A0A4Q0VYQ7"/>
<dbReference type="RefSeq" id="WP_129076654.1">
    <property type="nucleotide sequence ID" value="NZ_QOUX01000001.1"/>
</dbReference>
<evidence type="ECO:0000313" key="2">
    <source>
        <dbReference type="EMBL" id="RXJ04306.1"/>
    </source>
</evidence>
<dbReference type="Pfam" id="PF00882">
    <property type="entry name" value="Zn_dep_PLPC"/>
    <property type="match status" value="1"/>
</dbReference>
<dbReference type="OrthoDB" id="9810012at2"/>
<evidence type="ECO:0000313" key="3">
    <source>
        <dbReference type="Proteomes" id="UP000290649"/>
    </source>
</evidence>
<reference evidence="2 3" key="1">
    <citation type="journal article" date="2019" name="Int. J. Syst. Evol. Microbiol.">
        <title>Anaerobacillus alkaliphilus sp. nov., a novel alkaliphilic and moderately halophilic bacterium.</title>
        <authorList>
            <person name="Borsodi A.K."/>
            <person name="Aszalos J.M."/>
            <person name="Bihari P."/>
            <person name="Nagy I."/>
            <person name="Schumann P."/>
            <person name="Sproer C."/>
            <person name="Kovacs A.L."/>
            <person name="Boka K."/>
            <person name="Dobosy P."/>
            <person name="Ovari M."/>
            <person name="Szili-Kovacs T."/>
            <person name="Toth E."/>
        </authorList>
    </citation>
    <scope>NUCLEOTIDE SEQUENCE [LARGE SCALE GENOMIC DNA]</scope>
    <source>
        <strain evidence="2 3">B16-10</strain>
    </source>
</reference>
<proteinExistence type="predicted"/>
<evidence type="ECO:0000259" key="1">
    <source>
        <dbReference type="Pfam" id="PF00882"/>
    </source>
</evidence>
<keyword evidence="2" id="KW-0378">Hydrolase</keyword>
<keyword evidence="3" id="KW-1185">Reference proteome</keyword>
<name>A0A4Q0VYQ7_9BACI</name>